<gene>
    <name evidence="1" type="ORF">K466DRAFT_112814</name>
</gene>
<dbReference type="Proteomes" id="UP000308197">
    <property type="component" value="Unassembled WGS sequence"/>
</dbReference>
<reference evidence="1 2" key="1">
    <citation type="journal article" date="2019" name="Nat. Ecol. Evol.">
        <title>Megaphylogeny resolves global patterns of mushroom evolution.</title>
        <authorList>
            <person name="Varga T."/>
            <person name="Krizsan K."/>
            <person name="Foldi C."/>
            <person name="Dima B."/>
            <person name="Sanchez-Garcia M."/>
            <person name="Sanchez-Ramirez S."/>
            <person name="Szollosi G.J."/>
            <person name="Szarkandi J.G."/>
            <person name="Papp V."/>
            <person name="Albert L."/>
            <person name="Andreopoulos W."/>
            <person name="Angelini C."/>
            <person name="Antonin V."/>
            <person name="Barry K.W."/>
            <person name="Bougher N.L."/>
            <person name="Buchanan P."/>
            <person name="Buyck B."/>
            <person name="Bense V."/>
            <person name="Catcheside P."/>
            <person name="Chovatia M."/>
            <person name="Cooper J."/>
            <person name="Damon W."/>
            <person name="Desjardin D."/>
            <person name="Finy P."/>
            <person name="Geml J."/>
            <person name="Haridas S."/>
            <person name="Hughes K."/>
            <person name="Justo A."/>
            <person name="Karasinski D."/>
            <person name="Kautmanova I."/>
            <person name="Kiss B."/>
            <person name="Kocsube S."/>
            <person name="Kotiranta H."/>
            <person name="LaButti K.M."/>
            <person name="Lechner B.E."/>
            <person name="Liimatainen K."/>
            <person name="Lipzen A."/>
            <person name="Lukacs Z."/>
            <person name="Mihaltcheva S."/>
            <person name="Morgado L.N."/>
            <person name="Niskanen T."/>
            <person name="Noordeloos M.E."/>
            <person name="Ohm R.A."/>
            <person name="Ortiz-Santana B."/>
            <person name="Ovrebo C."/>
            <person name="Racz N."/>
            <person name="Riley R."/>
            <person name="Savchenko A."/>
            <person name="Shiryaev A."/>
            <person name="Soop K."/>
            <person name="Spirin V."/>
            <person name="Szebenyi C."/>
            <person name="Tomsovsky M."/>
            <person name="Tulloss R.E."/>
            <person name="Uehling J."/>
            <person name="Grigoriev I.V."/>
            <person name="Vagvolgyi C."/>
            <person name="Papp T."/>
            <person name="Martin F.M."/>
            <person name="Miettinen O."/>
            <person name="Hibbett D.S."/>
            <person name="Nagy L.G."/>
        </authorList>
    </citation>
    <scope>NUCLEOTIDE SEQUENCE [LARGE SCALE GENOMIC DNA]</scope>
    <source>
        <strain evidence="1 2">HHB13444</strain>
    </source>
</reference>
<dbReference type="InParanoid" id="A0A5C3PFS4"/>
<name>A0A5C3PFS4_9APHY</name>
<evidence type="ECO:0000313" key="2">
    <source>
        <dbReference type="Proteomes" id="UP000308197"/>
    </source>
</evidence>
<accession>A0A5C3PFS4</accession>
<evidence type="ECO:0000313" key="1">
    <source>
        <dbReference type="EMBL" id="TFK87428.1"/>
    </source>
</evidence>
<dbReference type="EMBL" id="ML211154">
    <property type="protein sequence ID" value="TFK87428.1"/>
    <property type="molecule type" value="Genomic_DNA"/>
</dbReference>
<proteinExistence type="predicted"/>
<organism evidence="1 2">
    <name type="scientific">Polyporus arcularius HHB13444</name>
    <dbReference type="NCBI Taxonomy" id="1314778"/>
    <lineage>
        <taxon>Eukaryota</taxon>
        <taxon>Fungi</taxon>
        <taxon>Dikarya</taxon>
        <taxon>Basidiomycota</taxon>
        <taxon>Agaricomycotina</taxon>
        <taxon>Agaricomycetes</taxon>
        <taxon>Polyporales</taxon>
        <taxon>Polyporaceae</taxon>
        <taxon>Polyporus</taxon>
    </lineage>
</organism>
<keyword evidence="2" id="KW-1185">Reference proteome</keyword>
<dbReference type="AlphaFoldDB" id="A0A5C3PFS4"/>
<sequence length="171" mass="18656">MGVTPTHWLTSGQSHPCRHVLPFTAPGTRLEPHLSDAVRRRRLLASSKQCAQGIEASIVATDHDIAIEIATLLGPPAPRSRIEDVHGHSSLDFEILMNILAIYHRARAEEVPPVNPHSGGILRSCSLACPTRTHSSLENEWACSHLTSHPLLYPEEVPQGSVTLATYSVPM</sequence>
<protein>
    <submittedName>
        <fullName evidence="1">Uncharacterized protein</fullName>
    </submittedName>
</protein>